<comment type="subunit">
    <text evidence="8">Homodimer.</text>
</comment>
<feature type="domain" description="Glutamine amidotransferase type-2" evidence="9">
    <location>
        <begin position="2"/>
        <end position="220"/>
    </location>
</feature>
<feature type="domain" description="SIS" evidence="10">
    <location>
        <begin position="290"/>
        <end position="436"/>
    </location>
</feature>
<evidence type="ECO:0000256" key="1">
    <source>
        <dbReference type="ARBA" id="ARBA00001031"/>
    </source>
</evidence>
<dbReference type="Gene3D" id="3.40.50.10490">
    <property type="entry name" value="Glucose-6-phosphate isomerase like protein, domain 1"/>
    <property type="match status" value="2"/>
</dbReference>
<dbReference type="EMBL" id="BAABAL010000018">
    <property type="protein sequence ID" value="GAA4024352.1"/>
    <property type="molecule type" value="Genomic_DNA"/>
</dbReference>
<comment type="function">
    <text evidence="8">Catalyzes the first step in hexosamine metabolism, converting fructose-6P into glucosamine-6P using glutamine as a nitrogen source.</text>
</comment>
<dbReference type="InterPro" id="IPR005855">
    <property type="entry name" value="GFAT"/>
</dbReference>
<accession>A0ABP7TDN4</accession>
<keyword evidence="7" id="KW-0315">Glutamine amidotransferase</keyword>
<dbReference type="PANTHER" id="PTHR10937">
    <property type="entry name" value="GLUCOSAMINE--FRUCTOSE-6-PHOSPHATE AMINOTRANSFERASE, ISOMERIZING"/>
    <property type="match status" value="1"/>
</dbReference>
<dbReference type="InterPro" id="IPR035490">
    <property type="entry name" value="GlmS/FrlB_SIS"/>
</dbReference>
<dbReference type="PROSITE" id="PS51464">
    <property type="entry name" value="SIS"/>
    <property type="match status" value="2"/>
</dbReference>
<sequence length="611" mass="65595">MCGIVGYVGKRPAAPILVEGLHRLEYRGYDSAGLATPEAGALRVIKTEGRVQQLRNLIKEEIPAPVGIAHTRWATHGEPSDANAHPHLDAAGRIALVHNGIIENSDRLRAQLTAEGVTFASETDTEALAHLIGRLMAAEDAPSLEEAVRAALTKVEGTYGIVVLDRDNPDHLVVARNGSPIVLGIGEGEMFVASDVAALVRHTQQVVYLDDGELAVVRSDEFHTSTLAVEASPVVKSPTTVDLVVDDYELGGSTDFMSKEIHEQPTALARALSGRLNERFATAHLGGINMEPRELRAIRRVKFLGCGSSYYAGQMGAQLVEELARIPADAEPASEFRYRNPVVEADTLYVALSQSGETLDTLAAAQELKRKGGQLLGVVNVVGSAIARECGSGIFLHAGPEVSVASTKALTNTATSLAMLGLLLGRVRDLSTADGKRIVAGLRRLPEQVAEILAQEQAVAEVAARFADTRSMFFVGRVRGWPVAREGAQKLKEISYVHAEAYQASELKHGPLALIDNTMPTVVIVPDDELLSKNIGTIEEIKARSGAVIAVTNAELPEGLVDAELRVPRNETELDPILFTIPLQLFAYHLAAKLGRDIDRPRNLAKSVTVE</sequence>
<dbReference type="InterPro" id="IPR046348">
    <property type="entry name" value="SIS_dom_sf"/>
</dbReference>
<dbReference type="NCBIfam" id="NF001484">
    <property type="entry name" value="PRK00331.1"/>
    <property type="match status" value="1"/>
</dbReference>
<keyword evidence="12" id="KW-1185">Reference proteome</keyword>
<name>A0ABP7TDN4_9PSEU</name>
<dbReference type="HAMAP" id="MF_00164">
    <property type="entry name" value="GlmS"/>
    <property type="match status" value="1"/>
</dbReference>
<evidence type="ECO:0000256" key="6">
    <source>
        <dbReference type="ARBA" id="ARBA00022737"/>
    </source>
</evidence>
<dbReference type="Gene3D" id="3.60.20.10">
    <property type="entry name" value="Glutamine Phosphoribosylpyrophosphate, subunit 1, domain 1"/>
    <property type="match status" value="1"/>
</dbReference>
<dbReference type="EC" id="2.6.1.16" evidence="2 8"/>
<dbReference type="Proteomes" id="UP001501747">
    <property type="component" value="Unassembled WGS sequence"/>
</dbReference>
<dbReference type="InterPro" id="IPR017932">
    <property type="entry name" value="GATase_2_dom"/>
</dbReference>
<feature type="domain" description="SIS" evidence="10">
    <location>
        <begin position="462"/>
        <end position="601"/>
    </location>
</feature>
<dbReference type="RefSeq" id="WP_344880926.1">
    <property type="nucleotide sequence ID" value="NZ_BAABAL010000018.1"/>
</dbReference>
<evidence type="ECO:0000256" key="5">
    <source>
        <dbReference type="ARBA" id="ARBA00022679"/>
    </source>
</evidence>
<proteinExistence type="inferred from homology"/>
<evidence type="ECO:0000256" key="3">
    <source>
        <dbReference type="ARBA" id="ARBA00016090"/>
    </source>
</evidence>
<dbReference type="InterPro" id="IPR047084">
    <property type="entry name" value="GFAT_N"/>
</dbReference>
<dbReference type="CDD" id="cd05008">
    <property type="entry name" value="SIS_GlmS_GlmD_1"/>
    <property type="match status" value="1"/>
</dbReference>
<dbReference type="Pfam" id="PF13522">
    <property type="entry name" value="GATase_6"/>
    <property type="match status" value="1"/>
</dbReference>
<evidence type="ECO:0000256" key="2">
    <source>
        <dbReference type="ARBA" id="ARBA00012916"/>
    </source>
</evidence>
<dbReference type="CDD" id="cd05009">
    <property type="entry name" value="SIS_GlmS_GlmD_2"/>
    <property type="match status" value="1"/>
</dbReference>
<dbReference type="CDD" id="cd00714">
    <property type="entry name" value="GFAT"/>
    <property type="match status" value="1"/>
</dbReference>
<comment type="subcellular location">
    <subcellularLocation>
        <location evidence="8">Cytoplasm</location>
    </subcellularLocation>
</comment>
<dbReference type="PANTHER" id="PTHR10937:SF0">
    <property type="entry name" value="GLUTAMINE--FRUCTOSE-6-PHOSPHATE TRANSAMINASE (ISOMERIZING)"/>
    <property type="match status" value="1"/>
</dbReference>
<feature type="active site" description="For Fru-6P isomerization activity" evidence="8">
    <location>
        <position position="606"/>
    </location>
</feature>
<keyword evidence="4 8" id="KW-0032">Aminotransferase</keyword>
<dbReference type="InterPro" id="IPR035466">
    <property type="entry name" value="GlmS/AgaS_SIS"/>
</dbReference>
<dbReference type="NCBIfam" id="TIGR01135">
    <property type="entry name" value="glmS"/>
    <property type="match status" value="1"/>
</dbReference>
<comment type="catalytic activity">
    <reaction evidence="1 8">
        <text>D-fructose 6-phosphate + L-glutamine = D-glucosamine 6-phosphate + L-glutamate</text>
        <dbReference type="Rhea" id="RHEA:13237"/>
        <dbReference type="ChEBI" id="CHEBI:29985"/>
        <dbReference type="ChEBI" id="CHEBI:58359"/>
        <dbReference type="ChEBI" id="CHEBI:58725"/>
        <dbReference type="ChEBI" id="CHEBI:61527"/>
        <dbReference type="EC" id="2.6.1.16"/>
    </reaction>
</comment>
<evidence type="ECO:0000313" key="12">
    <source>
        <dbReference type="Proteomes" id="UP001501747"/>
    </source>
</evidence>
<comment type="caution">
    <text evidence="11">The sequence shown here is derived from an EMBL/GenBank/DDBJ whole genome shotgun (WGS) entry which is preliminary data.</text>
</comment>
<keyword evidence="6" id="KW-0677">Repeat</keyword>
<dbReference type="SUPFAM" id="SSF53697">
    <property type="entry name" value="SIS domain"/>
    <property type="match status" value="1"/>
</dbReference>
<evidence type="ECO:0000256" key="4">
    <source>
        <dbReference type="ARBA" id="ARBA00022576"/>
    </source>
</evidence>
<dbReference type="PROSITE" id="PS51278">
    <property type="entry name" value="GATASE_TYPE_2"/>
    <property type="match status" value="1"/>
</dbReference>
<keyword evidence="5 8" id="KW-0808">Transferase</keyword>
<dbReference type="Pfam" id="PF01380">
    <property type="entry name" value="SIS"/>
    <property type="match status" value="2"/>
</dbReference>
<feature type="initiator methionine" description="Removed" evidence="8">
    <location>
        <position position="1"/>
    </location>
</feature>
<evidence type="ECO:0000256" key="7">
    <source>
        <dbReference type="ARBA" id="ARBA00022962"/>
    </source>
</evidence>
<protein>
    <recommendedName>
        <fullName evidence="3 8">Glutamine--fructose-6-phosphate aminotransferase [isomerizing]</fullName>
        <ecNumber evidence="2 8">2.6.1.16</ecNumber>
    </recommendedName>
    <alternativeName>
        <fullName evidence="8">D-fructose-6-phosphate amidotransferase</fullName>
    </alternativeName>
    <alternativeName>
        <fullName evidence="8">GFAT</fullName>
    </alternativeName>
    <alternativeName>
        <fullName evidence="8">Glucosamine-6-phosphate synthase</fullName>
    </alternativeName>
    <alternativeName>
        <fullName evidence="8">Hexosephosphate aminotransferase</fullName>
    </alternativeName>
    <alternativeName>
        <fullName evidence="8">L-glutamine--D-fructose-6-phosphate amidotransferase</fullName>
    </alternativeName>
</protein>
<evidence type="ECO:0000259" key="10">
    <source>
        <dbReference type="PROSITE" id="PS51464"/>
    </source>
</evidence>
<evidence type="ECO:0000313" key="11">
    <source>
        <dbReference type="EMBL" id="GAA4024352.1"/>
    </source>
</evidence>
<reference evidence="12" key="1">
    <citation type="journal article" date="2019" name="Int. J. Syst. Evol. Microbiol.">
        <title>The Global Catalogue of Microorganisms (GCM) 10K type strain sequencing project: providing services to taxonomists for standard genome sequencing and annotation.</title>
        <authorList>
            <consortium name="The Broad Institute Genomics Platform"/>
            <consortium name="The Broad Institute Genome Sequencing Center for Infectious Disease"/>
            <person name="Wu L."/>
            <person name="Ma J."/>
        </authorList>
    </citation>
    <scope>NUCLEOTIDE SEQUENCE [LARGE SCALE GENOMIC DNA]</scope>
    <source>
        <strain evidence="12">JCM 17342</strain>
    </source>
</reference>
<feature type="active site" description="Nucleophile; for GATase activity" evidence="8">
    <location>
        <position position="2"/>
    </location>
</feature>
<evidence type="ECO:0000256" key="8">
    <source>
        <dbReference type="HAMAP-Rule" id="MF_00164"/>
    </source>
</evidence>
<dbReference type="InterPro" id="IPR029055">
    <property type="entry name" value="Ntn_hydrolases_N"/>
</dbReference>
<dbReference type="SUPFAM" id="SSF56235">
    <property type="entry name" value="N-terminal nucleophile aminohydrolases (Ntn hydrolases)"/>
    <property type="match status" value="1"/>
</dbReference>
<dbReference type="InterPro" id="IPR001347">
    <property type="entry name" value="SIS_dom"/>
</dbReference>
<organism evidence="11 12">
    <name type="scientific">Allokutzneria multivorans</name>
    <dbReference type="NCBI Taxonomy" id="1142134"/>
    <lineage>
        <taxon>Bacteria</taxon>
        <taxon>Bacillati</taxon>
        <taxon>Actinomycetota</taxon>
        <taxon>Actinomycetes</taxon>
        <taxon>Pseudonocardiales</taxon>
        <taxon>Pseudonocardiaceae</taxon>
        <taxon>Allokutzneria</taxon>
    </lineage>
</organism>
<gene>
    <name evidence="8 11" type="primary">glmS</name>
    <name evidence="11" type="ORF">GCM10022247_56070</name>
</gene>
<evidence type="ECO:0000259" key="9">
    <source>
        <dbReference type="PROSITE" id="PS51278"/>
    </source>
</evidence>
<keyword evidence="8" id="KW-0963">Cytoplasm</keyword>